<evidence type="ECO:0000256" key="1">
    <source>
        <dbReference type="ARBA" id="ARBA00004141"/>
    </source>
</evidence>
<dbReference type="InterPro" id="IPR001248">
    <property type="entry name" value="Pur-cyt_permease"/>
</dbReference>
<dbReference type="Proteomes" id="UP000286095">
    <property type="component" value="Unassembled WGS sequence"/>
</dbReference>
<feature type="transmembrane region" description="Helical" evidence="6">
    <location>
        <begin position="65"/>
        <end position="87"/>
    </location>
</feature>
<feature type="transmembrane region" description="Helical" evidence="6">
    <location>
        <begin position="99"/>
        <end position="121"/>
    </location>
</feature>
<dbReference type="GO" id="GO:0015209">
    <property type="term" value="F:cytosine transmembrane transporter activity"/>
    <property type="evidence" value="ECO:0007669"/>
    <property type="project" value="InterPro"/>
</dbReference>
<dbReference type="Pfam" id="PF02133">
    <property type="entry name" value="Transp_cyt_pur"/>
    <property type="match status" value="1"/>
</dbReference>
<proteinExistence type="inferred from homology"/>
<keyword evidence="5 6" id="KW-0472">Membrane</keyword>
<feature type="transmembrane region" description="Helical" evidence="6">
    <location>
        <begin position="277"/>
        <end position="297"/>
    </location>
</feature>
<evidence type="ECO:0000256" key="6">
    <source>
        <dbReference type="SAM" id="Phobius"/>
    </source>
</evidence>
<sequence length="451" mass="50657">MAAISHNQNDLLHGHSTDESTCIIKDDQKSSRFSLMMAWFGVCSALFYIVVGVAMAQTYGTKNALIGLIITVVAYSIVNGIISQYAIKTGLSVALFSRVLFGHTGAALATFIFFATAIYYAVFEGSVIAIALQHQFSSLPYWIAAFFVVLYSVPLIFGSVQHWLDKFNGILLPLYIVGLIGAVIYATMHYGYSNAWFSMGPKEIPEYGWWNASVYYMGVWILMMFTFDFARFGKKEDLKFHSLITFGIPFYLITFVLSALAGIYLVSIVPTQTTSEIAVAFVFIDLMGVLGLIFVWITQTRINTANYFLATTNMQAFFEEILKINLSKYVWAIFVGITVFLLMLLDVFSYLLQALAYQGIFVVSWVAIALAHILNPNREKYFGIIPEIDPKKLPAFEISGLLAWFISSGIGVFVYHSSWGANWYATITFFIAFFAYIFILMGKSQTKEDKH</sequence>
<feature type="transmembrane region" description="Helical" evidence="6">
    <location>
        <begin position="329"/>
        <end position="348"/>
    </location>
</feature>
<dbReference type="InterPro" id="IPR030191">
    <property type="entry name" value="CodB"/>
</dbReference>
<dbReference type="AlphaFoldDB" id="A0A424YZ30"/>
<dbReference type="PANTHER" id="PTHR30569:SF0">
    <property type="entry name" value="CYTOSINE PERMEASE"/>
    <property type="match status" value="1"/>
</dbReference>
<dbReference type="EMBL" id="QURW01000019">
    <property type="protein sequence ID" value="RQD86367.1"/>
    <property type="molecule type" value="Genomic_DNA"/>
</dbReference>
<accession>A0A424YZ30</accession>
<comment type="similarity">
    <text evidence="2">Belongs to the purine-cytosine permease (2.A.39) family.</text>
</comment>
<name>A0A424YZ30_9BACT</name>
<evidence type="ECO:0000256" key="5">
    <source>
        <dbReference type="ARBA" id="ARBA00023136"/>
    </source>
</evidence>
<feature type="transmembrane region" description="Helical" evidence="6">
    <location>
        <begin position="35"/>
        <end position="59"/>
    </location>
</feature>
<keyword evidence="3 6" id="KW-0812">Transmembrane</keyword>
<feature type="transmembrane region" description="Helical" evidence="6">
    <location>
        <begin position="421"/>
        <end position="441"/>
    </location>
</feature>
<protein>
    <submittedName>
        <fullName evidence="7">Allantoin permease</fullName>
    </submittedName>
</protein>
<feature type="transmembrane region" description="Helical" evidence="6">
    <location>
        <begin position="354"/>
        <end position="374"/>
    </location>
</feature>
<reference evidence="7 8" key="1">
    <citation type="submission" date="2018-08" db="EMBL/GenBank/DDBJ databases">
        <title>Survival mechanisms of Campylobacter hepaticus identified by genomic analysis and comparative transcriptomic analysis of in vivo and in vitro derived bacteria.</title>
        <authorList>
            <person name="Van T.T.H."/>
            <person name="Moore R.J."/>
        </authorList>
    </citation>
    <scope>NUCLEOTIDE SEQUENCE [LARGE SCALE GENOMIC DNA]</scope>
    <source>
        <strain evidence="7 8">54L</strain>
    </source>
</reference>
<comment type="caution">
    <text evidence="7">The sequence shown here is derived from an EMBL/GenBank/DDBJ whole genome shotgun (WGS) entry which is preliminary data.</text>
</comment>
<feature type="transmembrane region" description="Helical" evidence="6">
    <location>
        <begin position="212"/>
        <end position="230"/>
    </location>
</feature>
<dbReference type="PANTHER" id="PTHR30569">
    <property type="entry name" value="CYTOSINE TRANSPORTER CODB"/>
    <property type="match status" value="1"/>
</dbReference>
<feature type="transmembrane region" description="Helical" evidence="6">
    <location>
        <begin position="395"/>
        <end position="415"/>
    </location>
</feature>
<keyword evidence="4 6" id="KW-1133">Transmembrane helix</keyword>
<feature type="transmembrane region" description="Helical" evidence="6">
    <location>
        <begin position="242"/>
        <end position="265"/>
    </location>
</feature>
<comment type="subcellular location">
    <subcellularLocation>
        <location evidence="1">Membrane</location>
        <topology evidence="1">Multi-pass membrane protein</topology>
    </subcellularLocation>
</comment>
<evidence type="ECO:0000256" key="3">
    <source>
        <dbReference type="ARBA" id="ARBA00022692"/>
    </source>
</evidence>
<dbReference type="Gene3D" id="1.10.4160.10">
    <property type="entry name" value="Hydantoin permease"/>
    <property type="match status" value="1"/>
</dbReference>
<gene>
    <name evidence="7" type="ORF">DZD40_06725</name>
</gene>
<feature type="transmembrane region" description="Helical" evidence="6">
    <location>
        <begin position="172"/>
        <end position="192"/>
    </location>
</feature>
<feature type="transmembrane region" description="Helical" evidence="6">
    <location>
        <begin position="141"/>
        <end position="160"/>
    </location>
</feature>
<dbReference type="GO" id="GO:0005886">
    <property type="term" value="C:plasma membrane"/>
    <property type="evidence" value="ECO:0007669"/>
    <property type="project" value="TreeGrafter"/>
</dbReference>
<evidence type="ECO:0000256" key="2">
    <source>
        <dbReference type="ARBA" id="ARBA00008974"/>
    </source>
</evidence>
<evidence type="ECO:0000256" key="4">
    <source>
        <dbReference type="ARBA" id="ARBA00022989"/>
    </source>
</evidence>
<evidence type="ECO:0000313" key="8">
    <source>
        <dbReference type="Proteomes" id="UP000286095"/>
    </source>
</evidence>
<evidence type="ECO:0000313" key="7">
    <source>
        <dbReference type="EMBL" id="RQD86367.1"/>
    </source>
</evidence>
<dbReference type="RefSeq" id="WP_124134223.1">
    <property type="nucleotide sequence ID" value="NZ_QURW01000019.1"/>
</dbReference>
<organism evidence="7 8">
    <name type="scientific">Campylobacter hepaticus</name>
    <dbReference type="NCBI Taxonomy" id="1813019"/>
    <lineage>
        <taxon>Bacteria</taxon>
        <taxon>Pseudomonadati</taxon>
        <taxon>Campylobacterota</taxon>
        <taxon>Epsilonproteobacteria</taxon>
        <taxon>Campylobacterales</taxon>
        <taxon>Campylobacteraceae</taxon>
        <taxon>Campylobacter</taxon>
    </lineage>
</organism>